<dbReference type="PRINTS" id="PR00336">
    <property type="entry name" value="LYSASSOCTDMP"/>
</dbReference>
<keyword evidence="8" id="KW-0967">Endosome</keyword>
<accession>A0A9N9TW35</accession>
<evidence type="ECO:0000256" key="2">
    <source>
        <dbReference type="ARBA" id="ARBA00004158"/>
    </source>
</evidence>
<sequence>MWNNKILLILPLIVLAACAQTIEQETAGKPHPKPTTPSPNSTTTVSPNSTTTTPPKTTTVAPNSTTTAPPKTTTVAPNSTTTAPPKTTTVAPNSTTTAPPKTTTVAPNSTTTAPPNTTTVAPKPTTVSPNSTTVVPPTTTTPGPKPVPDPSIGNWTVKDGNNSCFVMDAAIQIEYPVNTTNKINIPVNSTLIGACNKMDDVIVLKWEKNVFTMNFTKDVNASKFALASIRADLFNLSLPNGTFKNVTLIHNVSEFGTPLGNSYKCKKVQTLNLTGEANMTGYLHISHLQMQAFANTTGHKFDSAIDCEASPITSDVVPIVVGCVLAALVVMIMVAYLVARRRCQARGYHSMFIETRTESDYIPMKNLTCFN</sequence>
<dbReference type="OrthoDB" id="6232933at2759"/>
<feature type="transmembrane region" description="Helical" evidence="22">
    <location>
        <begin position="316"/>
        <end position="339"/>
    </location>
</feature>
<feature type="signal peptide" evidence="23">
    <location>
        <begin position="1"/>
        <end position="19"/>
    </location>
</feature>
<feature type="domain" description="Lysosome-associated membrane glycoprotein 2-like luminal" evidence="24">
    <location>
        <begin position="150"/>
        <end position="294"/>
    </location>
</feature>
<dbReference type="SUPFAM" id="SSF69349">
    <property type="entry name" value="Phage fibre proteins"/>
    <property type="match status" value="1"/>
</dbReference>
<keyword evidence="10" id="KW-0770">Synapse</keyword>
<dbReference type="PROSITE" id="PS51257">
    <property type="entry name" value="PROKAR_LIPOPROTEIN"/>
    <property type="match status" value="1"/>
</dbReference>
<dbReference type="GO" id="GO:0031902">
    <property type="term" value="C:late endosome membrane"/>
    <property type="evidence" value="ECO:0007669"/>
    <property type="project" value="TreeGrafter"/>
</dbReference>
<name>A0A9N9TW35_PHYSR</name>
<comment type="caution">
    <text evidence="20">Lacks conserved residue(s) required for the propagation of feature annotation.</text>
</comment>
<evidence type="ECO:0000256" key="21">
    <source>
        <dbReference type="SAM" id="MobiDB-lite"/>
    </source>
</evidence>
<keyword evidence="6 20" id="KW-0812">Transmembrane</keyword>
<evidence type="ECO:0000313" key="27">
    <source>
        <dbReference type="Proteomes" id="UP001153712"/>
    </source>
</evidence>
<dbReference type="GO" id="GO:0005886">
    <property type="term" value="C:plasma membrane"/>
    <property type="evidence" value="ECO:0007669"/>
    <property type="project" value="UniProtKB-SubCell"/>
</dbReference>
<evidence type="ECO:0000259" key="25">
    <source>
        <dbReference type="Pfam" id="PF21222"/>
    </source>
</evidence>
<evidence type="ECO:0000256" key="14">
    <source>
        <dbReference type="ARBA" id="ARBA00023329"/>
    </source>
</evidence>
<evidence type="ECO:0000256" key="4">
    <source>
        <dbReference type="ARBA" id="ARBA00004279"/>
    </source>
</evidence>
<evidence type="ECO:0000256" key="12">
    <source>
        <dbReference type="ARBA" id="ARBA00023180"/>
    </source>
</evidence>
<dbReference type="Gene3D" id="2.40.160.110">
    <property type="match status" value="1"/>
</dbReference>
<dbReference type="PANTHER" id="PTHR11506">
    <property type="entry name" value="LYSOSOME-ASSOCIATED MEMBRANE GLYCOPROTEIN"/>
    <property type="match status" value="1"/>
</dbReference>
<evidence type="ECO:0000256" key="19">
    <source>
        <dbReference type="ARBA" id="ARBA00076257"/>
    </source>
</evidence>
<evidence type="ECO:0000256" key="22">
    <source>
        <dbReference type="SAM" id="Phobius"/>
    </source>
</evidence>
<evidence type="ECO:0000256" key="11">
    <source>
        <dbReference type="ARBA" id="ARBA00023136"/>
    </source>
</evidence>
<evidence type="ECO:0000256" key="18">
    <source>
        <dbReference type="ARBA" id="ARBA00074379"/>
    </source>
</evidence>
<comment type="function">
    <text evidence="16">Plays a role in short-term synaptic plasticity in a subset of GABAergic neurons in the brain.</text>
</comment>
<keyword evidence="13" id="KW-0966">Cell projection</keyword>
<evidence type="ECO:0000256" key="9">
    <source>
        <dbReference type="ARBA" id="ARBA00022989"/>
    </source>
</evidence>
<feature type="chain" id="PRO_5040280140" description="Lysosome-associated membrane glycoprotein 5" evidence="23">
    <location>
        <begin position="20"/>
        <end position="371"/>
    </location>
</feature>
<dbReference type="GO" id="GO:0072594">
    <property type="term" value="P:establishment of protein localization to organelle"/>
    <property type="evidence" value="ECO:0007669"/>
    <property type="project" value="TreeGrafter"/>
</dbReference>
<keyword evidence="7 23" id="KW-0732">Signal</keyword>
<protein>
    <recommendedName>
        <fullName evidence="18">Lysosome-associated membrane glycoprotein 5</fullName>
    </recommendedName>
    <alternativeName>
        <fullName evidence="19">Lysosome-associated membrane protein 5</fullName>
    </alternativeName>
</protein>
<keyword evidence="12" id="KW-0325">Glycoprotein</keyword>
<evidence type="ECO:0000256" key="10">
    <source>
        <dbReference type="ARBA" id="ARBA00023018"/>
    </source>
</evidence>
<evidence type="ECO:0000256" key="17">
    <source>
        <dbReference type="ARBA" id="ARBA00060492"/>
    </source>
</evidence>
<gene>
    <name evidence="26" type="ORF">PHYEVI_LOCUS9716</name>
</gene>
<dbReference type="GO" id="GO:0005765">
    <property type="term" value="C:lysosomal membrane"/>
    <property type="evidence" value="ECO:0007669"/>
    <property type="project" value="TreeGrafter"/>
</dbReference>
<keyword evidence="9 22" id="KW-1133">Transmembrane helix</keyword>
<feature type="compositionally biased region" description="Low complexity" evidence="21">
    <location>
        <begin position="38"/>
        <end position="142"/>
    </location>
</feature>
<evidence type="ECO:0000313" key="26">
    <source>
        <dbReference type="EMBL" id="CAG9863426.1"/>
    </source>
</evidence>
<feature type="domain" description="Lysosome-associated membrane glycoprotein 2-like transmembrane" evidence="25">
    <location>
        <begin position="317"/>
        <end position="348"/>
    </location>
</feature>
<evidence type="ECO:0000256" key="3">
    <source>
        <dbReference type="ARBA" id="ARBA00004172"/>
    </source>
</evidence>
<comment type="subcellular location">
    <subcellularLocation>
        <location evidence="4">Cell projection</location>
        <location evidence="4">Dendrite</location>
    </subcellularLocation>
    <subcellularLocation>
        <location evidence="17">Cell projection</location>
        <location evidence="17">Growth cone membrane</location>
        <topology evidence="17">Single-pass type I membrane protein</topology>
    </subcellularLocation>
    <subcellularLocation>
        <location evidence="15">Cytoplasmic vesicle</location>
        <location evidence="15">Secretory vesicle</location>
        <location evidence="15">Synaptic vesicle membrane</location>
        <topology evidence="15">Single-pass type I membrane protein</topology>
    </subcellularLocation>
    <subcellularLocation>
        <location evidence="2">Early endosome membrane</location>
        <topology evidence="2">Single-pass type I membrane protein</topology>
    </subcellularLocation>
    <subcellularLocation>
        <location evidence="1">Endoplasmic reticulum-Golgi intermediate compartment membrane</location>
        <topology evidence="1">Single-pass type I membrane protein</topology>
    </subcellularLocation>
    <subcellularLocation>
        <location evidence="20">Membrane</location>
        <topology evidence="20">Single-pass type I membrane protein</topology>
    </subcellularLocation>
    <subcellularLocation>
        <location evidence="3">Recycling endosome</location>
    </subcellularLocation>
</comment>
<feature type="region of interest" description="Disordered" evidence="21">
    <location>
        <begin position="25"/>
        <end position="149"/>
    </location>
</feature>
<evidence type="ECO:0000256" key="6">
    <source>
        <dbReference type="ARBA" id="ARBA00022692"/>
    </source>
</evidence>
<keyword evidence="11 20" id="KW-0472">Membrane</keyword>
<evidence type="ECO:0000256" key="1">
    <source>
        <dbReference type="ARBA" id="ARBA00004151"/>
    </source>
</evidence>
<keyword evidence="14" id="KW-0968">Cytoplasmic vesicle</keyword>
<keyword evidence="27" id="KW-1185">Reference proteome</keyword>
<reference evidence="26" key="1">
    <citation type="submission" date="2022-01" db="EMBL/GenBank/DDBJ databases">
        <authorList>
            <person name="King R."/>
        </authorList>
    </citation>
    <scope>NUCLEOTIDE SEQUENCE</scope>
</reference>
<evidence type="ECO:0000256" key="13">
    <source>
        <dbReference type="ARBA" id="ARBA00023273"/>
    </source>
</evidence>
<organism evidence="26 27">
    <name type="scientific">Phyllotreta striolata</name>
    <name type="common">Striped flea beetle</name>
    <name type="synonym">Crioceris striolata</name>
    <dbReference type="NCBI Taxonomy" id="444603"/>
    <lineage>
        <taxon>Eukaryota</taxon>
        <taxon>Metazoa</taxon>
        <taxon>Ecdysozoa</taxon>
        <taxon>Arthropoda</taxon>
        <taxon>Hexapoda</taxon>
        <taxon>Insecta</taxon>
        <taxon>Pterygota</taxon>
        <taxon>Neoptera</taxon>
        <taxon>Endopterygota</taxon>
        <taxon>Coleoptera</taxon>
        <taxon>Polyphaga</taxon>
        <taxon>Cucujiformia</taxon>
        <taxon>Chrysomeloidea</taxon>
        <taxon>Chrysomelidae</taxon>
        <taxon>Galerucinae</taxon>
        <taxon>Alticini</taxon>
        <taxon>Phyllotreta</taxon>
    </lineage>
</organism>
<dbReference type="InterPro" id="IPR048524">
    <property type="entry name" value="Lamp2-like_TM"/>
</dbReference>
<evidence type="ECO:0000256" key="5">
    <source>
        <dbReference type="ARBA" id="ARBA00009644"/>
    </source>
</evidence>
<dbReference type="InterPro" id="IPR048528">
    <property type="entry name" value="Lamp2-like_luminal"/>
</dbReference>
<evidence type="ECO:0000256" key="20">
    <source>
        <dbReference type="PROSITE-ProRule" id="PRU00740"/>
    </source>
</evidence>
<evidence type="ECO:0000256" key="15">
    <source>
        <dbReference type="ARBA" id="ARBA00029428"/>
    </source>
</evidence>
<dbReference type="Proteomes" id="UP001153712">
    <property type="component" value="Chromosome 6"/>
</dbReference>
<dbReference type="Pfam" id="PF01299">
    <property type="entry name" value="Lamp2-like_luminal"/>
    <property type="match status" value="1"/>
</dbReference>
<evidence type="ECO:0000256" key="23">
    <source>
        <dbReference type="SAM" id="SignalP"/>
    </source>
</evidence>
<evidence type="ECO:0000259" key="24">
    <source>
        <dbReference type="Pfam" id="PF01299"/>
    </source>
</evidence>
<comment type="similarity">
    <text evidence="5 20">Belongs to the LAMP family.</text>
</comment>
<evidence type="ECO:0000256" key="16">
    <source>
        <dbReference type="ARBA" id="ARBA00053950"/>
    </source>
</evidence>
<dbReference type="Pfam" id="PF21222">
    <property type="entry name" value="Lamp2_2nd"/>
    <property type="match status" value="1"/>
</dbReference>
<dbReference type="PROSITE" id="PS51407">
    <property type="entry name" value="LAMP_3"/>
    <property type="match status" value="1"/>
</dbReference>
<proteinExistence type="inferred from homology"/>
<evidence type="ECO:0000256" key="7">
    <source>
        <dbReference type="ARBA" id="ARBA00022729"/>
    </source>
</evidence>
<dbReference type="EMBL" id="OU900099">
    <property type="protein sequence ID" value="CAG9863426.1"/>
    <property type="molecule type" value="Genomic_DNA"/>
</dbReference>
<evidence type="ECO:0000256" key="8">
    <source>
        <dbReference type="ARBA" id="ARBA00022753"/>
    </source>
</evidence>
<dbReference type="InterPro" id="IPR002000">
    <property type="entry name" value="Lysosome-assoc_membr_glycop"/>
</dbReference>
<dbReference type="AlphaFoldDB" id="A0A9N9TW35"/>
<dbReference type="PANTHER" id="PTHR11506:SF35">
    <property type="entry name" value="LYSOSOME-ASSOCIATED MEMBRANE GLYCOPROTEIN 5"/>
    <property type="match status" value="1"/>
</dbReference>